<evidence type="ECO:0000313" key="2">
    <source>
        <dbReference type="Proteomes" id="UP001589654"/>
    </source>
</evidence>
<keyword evidence="2" id="KW-1185">Reference proteome</keyword>
<evidence type="ECO:0000313" key="1">
    <source>
        <dbReference type="EMBL" id="MFB9213505.1"/>
    </source>
</evidence>
<dbReference type="EMBL" id="JBHMEW010000068">
    <property type="protein sequence ID" value="MFB9213505.1"/>
    <property type="molecule type" value="Genomic_DNA"/>
</dbReference>
<dbReference type="Proteomes" id="UP001589654">
    <property type="component" value="Unassembled WGS sequence"/>
</dbReference>
<name>A0ABV5JBF8_9BACT</name>
<gene>
    <name evidence="1" type="ORF">ACFFUR_16935</name>
</gene>
<dbReference type="RefSeq" id="WP_290248953.1">
    <property type="nucleotide sequence ID" value="NZ_JAUFQT010000002.1"/>
</dbReference>
<organism evidence="1 2">
    <name type="scientific">Echinicola jeungdonensis</name>
    <dbReference type="NCBI Taxonomy" id="709343"/>
    <lineage>
        <taxon>Bacteria</taxon>
        <taxon>Pseudomonadati</taxon>
        <taxon>Bacteroidota</taxon>
        <taxon>Cytophagia</taxon>
        <taxon>Cytophagales</taxon>
        <taxon>Cyclobacteriaceae</taxon>
        <taxon>Echinicola</taxon>
    </lineage>
</organism>
<dbReference type="InterPro" id="IPR017853">
    <property type="entry name" value="GH"/>
</dbReference>
<dbReference type="Gene3D" id="2.60.40.1180">
    <property type="entry name" value="Golgi alpha-mannosidase II"/>
    <property type="match status" value="1"/>
</dbReference>
<comment type="caution">
    <text evidence="1">The sequence shown here is derived from an EMBL/GenBank/DDBJ whole genome shotgun (WGS) entry which is preliminary data.</text>
</comment>
<dbReference type="SUPFAM" id="SSF51445">
    <property type="entry name" value="(Trans)glycosidases"/>
    <property type="match status" value="1"/>
</dbReference>
<protein>
    <submittedName>
        <fullName evidence="1">Uncharacterized protein</fullName>
    </submittedName>
</protein>
<sequence length="231" mass="25916">MTAAESFNFKQSYTDQILNDPEALENLDIVSGHIYGSGLAPYPLAEEKGIEVWMTEYLMNQNSGVDIDNWNTEEVAIWEESMGMLETIHGAMTSNWNAYIWWYIRRFYSFLGDGEQGTTREETLRRGHAMAQFAKYVRPGYERISATVSGTDADLGITAYDGEGKVVVVMINWEENAIPEVLLDLPEGITQAVSYTTSVFKEQEKAELTLGEETVIVALPAKSITTVVMEK</sequence>
<reference evidence="1 2" key="1">
    <citation type="submission" date="2024-09" db="EMBL/GenBank/DDBJ databases">
        <authorList>
            <person name="Sun Q."/>
            <person name="Mori K."/>
        </authorList>
    </citation>
    <scope>NUCLEOTIDE SEQUENCE [LARGE SCALE GENOMIC DNA]</scope>
    <source>
        <strain evidence="1 2">CECT 7682</strain>
    </source>
</reference>
<dbReference type="Gene3D" id="3.20.20.80">
    <property type="entry name" value="Glycosidases"/>
    <property type="match status" value="1"/>
</dbReference>
<accession>A0ABV5JBF8</accession>
<proteinExistence type="predicted"/>
<dbReference type="InterPro" id="IPR013780">
    <property type="entry name" value="Glyco_hydro_b"/>
</dbReference>